<dbReference type="Proteomes" id="UP000266677">
    <property type="component" value="Unassembled WGS sequence"/>
</dbReference>
<protein>
    <submittedName>
        <fullName evidence="1">DUF1905 domain-containing protein</fullName>
    </submittedName>
</protein>
<reference evidence="1 2" key="1">
    <citation type="submission" date="2018-09" db="EMBL/GenBank/DDBJ databases">
        <title>YIM PH21274 draft genome.</title>
        <authorList>
            <person name="Miao C."/>
        </authorList>
    </citation>
    <scope>NUCLEOTIDE SEQUENCE [LARGE SCALE GENOMIC DNA]</scope>
    <source>
        <strain evidence="1 2">YIM PH 21724</strain>
    </source>
</reference>
<evidence type="ECO:0000313" key="1">
    <source>
        <dbReference type="EMBL" id="RJO79909.1"/>
    </source>
</evidence>
<dbReference type="Gene3D" id="2.40.30.100">
    <property type="entry name" value="AF2212/PG0164-like"/>
    <property type="match status" value="1"/>
</dbReference>
<dbReference type="InterPro" id="IPR037079">
    <property type="entry name" value="AF2212/PG0164-like_sf"/>
</dbReference>
<proteinExistence type="predicted"/>
<dbReference type="Pfam" id="PF13376">
    <property type="entry name" value="OmdA"/>
    <property type="match status" value="1"/>
</dbReference>
<organism evidence="1 2">
    <name type="scientific">Nocardia panacis</name>
    <dbReference type="NCBI Taxonomy" id="2340916"/>
    <lineage>
        <taxon>Bacteria</taxon>
        <taxon>Bacillati</taxon>
        <taxon>Actinomycetota</taxon>
        <taxon>Actinomycetes</taxon>
        <taxon>Mycobacteriales</taxon>
        <taxon>Nocardiaceae</taxon>
        <taxon>Nocardia</taxon>
    </lineage>
</organism>
<sequence>MERFEGVIEQADGGGAYVAVPPSVIAALGGGARIPVLARFDGIDYQGSIVAMGAGPCLGMLKSIRAKLGKGPGDSVTVTLRRETAPRAVDVPEDLAAALTAAGARSAFDALSHTKRREAVESVTAAKKPETRARRIAQLLARLG</sequence>
<gene>
    <name evidence="1" type="ORF">D5S18_01180</name>
</gene>
<evidence type="ECO:0000313" key="2">
    <source>
        <dbReference type="Proteomes" id="UP000266677"/>
    </source>
</evidence>
<name>A0A3A4KG70_9NOCA</name>
<keyword evidence="2" id="KW-1185">Reference proteome</keyword>
<dbReference type="InterPro" id="IPR015018">
    <property type="entry name" value="DUF1905"/>
</dbReference>
<dbReference type="Pfam" id="PF08922">
    <property type="entry name" value="DUF1905"/>
    <property type="match status" value="1"/>
</dbReference>
<dbReference type="SUPFAM" id="SSF141694">
    <property type="entry name" value="AF2212/PG0164-like"/>
    <property type="match status" value="1"/>
</dbReference>
<dbReference type="AlphaFoldDB" id="A0A3A4KG70"/>
<comment type="caution">
    <text evidence="1">The sequence shown here is derived from an EMBL/GenBank/DDBJ whole genome shotgun (WGS) entry which is preliminary data.</text>
</comment>
<accession>A0A3A4KG70</accession>
<dbReference type="OrthoDB" id="2604865at2"/>
<dbReference type="RefSeq" id="WP_120037029.1">
    <property type="nucleotide sequence ID" value="NZ_QZFU01000006.1"/>
</dbReference>
<dbReference type="EMBL" id="QZFU01000006">
    <property type="protein sequence ID" value="RJO79909.1"/>
    <property type="molecule type" value="Genomic_DNA"/>
</dbReference>